<keyword evidence="2" id="KW-1185">Reference proteome</keyword>
<evidence type="ECO:0000313" key="2">
    <source>
        <dbReference type="Proteomes" id="UP001596997"/>
    </source>
</evidence>
<evidence type="ECO:0008006" key="3">
    <source>
        <dbReference type="Google" id="ProtNLM"/>
    </source>
</evidence>
<reference evidence="2" key="1">
    <citation type="journal article" date="2019" name="Int. J. Syst. Evol. Microbiol.">
        <title>The Global Catalogue of Microorganisms (GCM) 10K type strain sequencing project: providing services to taxonomists for standard genome sequencing and annotation.</title>
        <authorList>
            <consortium name="The Broad Institute Genomics Platform"/>
            <consortium name="The Broad Institute Genome Sequencing Center for Infectious Disease"/>
            <person name="Wu L."/>
            <person name="Ma J."/>
        </authorList>
    </citation>
    <scope>NUCLEOTIDE SEQUENCE [LARGE SCALE GENOMIC DNA]</scope>
    <source>
        <strain evidence="2">CCUG 62114</strain>
    </source>
</reference>
<dbReference type="EMBL" id="JBHTJM010000006">
    <property type="protein sequence ID" value="MFD0963730.1"/>
    <property type="molecule type" value="Genomic_DNA"/>
</dbReference>
<comment type="caution">
    <text evidence="1">The sequence shown here is derived from an EMBL/GenBank/DDBJ whole genome shotgun (WGS) entry which is preliminary data.</text>
</comment>
<evidence type="ECO:0000313" key="1">
    <source>
        <dbReference type="EMBL" id="MFD0963730.1"/>
    </source>
</evidence>
<sequence>MQIETEQKIKSFSKEWWEYFIDYTGNMTVPSVVKNTFNNDVGILRESIFEMLQNLKKDKSLIPWRVWVEGELDKGLKDRIIKDPVKSEDDFLDWEKRHFGNKKYGIILNTGQRYSEKGRDVISEYFKPFLKDNTPFGGINFSIFIGNYGWTPIGIHEDHTGSFVMHFHLGPGSKTMYMWDRANYKESLEGGENNDNPEKYLPFADYKCDFTEGDVFFMPWNYYHIGRSDQTSLGLTVWFNYTTVDGLLNGVWESGLKEVNGENLNDELLVSNVKDVGSIDDIDITLSKLDEDKLDETLKEFIYQELDDYSGALKSSDWYDSGDIKDANHAIEINEDMYLRINKSSIHYRQDGDSIKLFHRGDKVSFHNHDDIIKLVSELNNGKEVQVKKLLSGLFQDWPDGIGVRLLEILLENSFLQIINV</sequence>
<name>A0ABW3I1K1_9FLAO</name>
<accession>A0ABW3I1K1</accession>
<dbReference type="Proteomes" id="UP001596997">
    <property type="component" value="Unassembled WGS sequence"/>
</dbReference>
<dbReference type="Gene3D" id="2.60.120.650">
    <property type="entry name" value="Cupin"/>
    <property type="match status" value="1"/>
</dbReference>
<gene>
    <name evidence="1" type="ORF">ACFQ1O_06910</name>
</gene>
<proteinExistence type="predicted"/>
<organism evidence="1 2">
    <name type="scientific">Pseudofulvibacter geojedonensis</name>
    <dbReference type="NCBI Taxonomy" id="1123758"/>
    <lineage>
        <taxon>Bacteria</taxon>
        <taxon>Pseudomonadati</taxon>
        <taxon>Bacteroidota</taxon>
        <taxon>Flavobacteriia</taxon>
        <taxon>Flavobacteriales</taxon>
        <taxon>Flavobacteriaceae</taxon>
        <taxon>Pseudofulvibacter</taxon>
    </lineage>
</organism>
<protein>
    <recommendedName>
        <fullName evidence="3">JmjC domain-containing protein</fullName>
    </recommendedName>
</protein>
<dbReference type="RefSeq" id="WP_377714730.1">
    <property type="nucleotide sequence ID" value="NZ_JBHTJM010000006.1"/>
</dbReference>
<dbReference type="SUPFAM" id="SSF51197">
    <property type="entry name" value="Clavaminate synthase-like"/>
    <property type="match status" value="1"/>
</dbReference>